<dbReference type="AlphaFoldDB" id="A0A1I7TJE7"/>
<keyword evidence="3" id="KW-1185">Reference proteome</keyword>
<accession>A0A1I7TJE7</accession>
<evidence type="ECO:0000256" key="1">
    <source>
        <dbReference type="SAM" id="MobiDB-lite"/>
    </source>
</evidence>
<organism evidence="3 4">
    <name type="scientific">Caenorhabditis tropicalis</name>
    <dbReference type="NCBI Taxonomy" id="1561998"/>
    <lineage>
        <taxon>Eukaryota</taxon>
        <taxon>Metazoa</taxon>
        <taxon>Ecdysozoa</taxon>
        <taxon>Nematoda</taxon>
        <taxon>Chromadorea</taxon>
        <taxon>Rhabditida</taxon>
        <taxon>Rhabditina</taxon>
        <taxon>Rhabditomorpha</taxon>
        <taxon>Rhabditoidea</taxon>
        <taxon>Rhabditidae</taxon>
        <taxon>Peloderinae</taxon>
        <taxon>Caenorhabditis</taxon>
    </lineage>
</organism>
<feature type="signal peptide" evidence="2">
    <location>
        <begin position="1"/>
        <end position="18"/>
    </location>
</feature>
<evidence type="ECO:0000256" key="2">
    <source>
        <dbReference type="SAM" id="SignalP"/>
    </source>
</evidence>
<feature type="compositionally biased region" description="Polar residues" evidence="1">
    <location>
        <begin position="151"/>
        <end position="161"/>
    </location>
</feature>
<proteinExistence type="predicted"/>
<dbReference type="WBParaSite" id="Csp11.Scaffold626.g6515.t1">
    <property type="protein sequence ID" value="Csp11.Scaffold626.g6515.t1"/>
    <property type="gene ID" value="Csp11.Scaffold626.g6515"/>
</dbReference>
<evidence type="ECO:0000313" key="3">
    <source>
        <dbReference type="Proteomes" id="UP000095282"/>
    </source>
</evidence>
<sequence length="567" mass="63717">MLRLKSYFVLTVLAPASSEFTPVLNSPTSSSSIADQVEAIMGKATHAVIELLSRSFEDSYQLTSILASLVQSIATNGSAELSNAVSAAIPAIPILPAASNPISFPQDHAPASSEVTPVLNGPTSSSSIADQDAEIPDKDTRVVIEPLPGSPDNSNQETTGLPPSKKLCTKASLPIQSSALSVEPANKSTSNLTSISSKPKARKGCIPKELVPARKSHMKPQQLENFSLLKLPDLALLECMQQMDTVALCRFVDANDDVWEKKIRKQVSLGDVSLFICRSFSTIEIGNLEWTFHAIPPKIGLPKVTESLGPLTVEVMKLDCYKGDRWISEVEDASIHPVKLVKWMLQKFPKRNLLVCGVNLSENVNDQILDSIETVDVDKFKECTIIIPRECQEERVNKFFNDKIKRWEVNMIMTHNVKLAAMRNYGTSLVPNDIREWSLKFEEPDTFCQYLILRNVHINEDFLNSTINKWINLKYRKLVLVRVQYLDTLDKEKILSEIDTKEFNKEEFNRHKNHRLFAPYTGENPLVVENKHFNKATIWIDEENKTFMLAIWDTKAESRAIEMITSF</sequence>
<reference evidence="4" key="1">
    <citation type="submission" date="2016-11" db="UniProtKB">
        <authorList>
            <consortium name="WormBaseParasite"/>
        </authorList>
    </citation>
    <scope>IDENTIFICATION</scope>
</reference>
<dbReference type="Proteomes" id="UP000095282">
    <property type="component" value="Unplaced"/>
</dbReference>
<evidence type="ECO:0000313" key="4">
    <source>
        <dbReference type="WBParaSite" id="Csp11.Scaffold626.g6515.t1"/>
    </source>
</evidence>
<name>A0A1I7TJE7_9PELO</name>
<protein>
    <submittedName>
        <fullName evidence="4">F-box domain-containing protein</fullName>
    </submittedName>
</protein>
<dbReference type="eggNOG" id="ENOG502TIWM">
    <property type="taxonomic scope" value="Eukaryota"/>
</dbReference>
<feature type="region of interest" description="Disordered" evidence="1">
    <location>
        <begin position="105"/>
        <end position="167"/>
    </location>
</feature>
<feature type="chain" id="PRO_5009307635" evidence="2">
    <location>
        <begin position="19"/>
        <end position="567"/>
    </location>
</feature>
<keyword evidence="2" id="KW-0732">Signal</keyword>